<evidence type="ECO:0000256" key="2">
    <source>
        <dbReference type="ARBA" id="ARBA00022614"/>
    </source>
</evidence>
<evidence type="ECO:0000256" key="3">
    <source>
        <dbReference type="ARBA" id="ARBA00022737"/>
    </source>
</evidence>
<dbReference type="PANTHER" id="PTHR48059">
    <property type="entry name" value="POLYGALACTURONASE INHIBITOR 1"/>
    <property type="match status" value="1"/>
</dbReference>
<feature type="compositionally biased region" description="Polar residues" evidence="4">
    <location>
        <begin position="56"/>
        <end position="72"/>
    </location>
</feature>
<comment type="subcellular location">
    <subcellularLocation>
        <location evidence="1">Cell envelope</location>
    </subcellularLocation>
</comment>
<evidence type="ECO:0000313" key="5">
    <source>
        <dbReference type="EMBL" id="CAB9520240.1"/>
    </source>
</evidence>
<dbReference type="EMBL" id="CAICTM010001083">
    <property type="protein sequence ID" value="CAB9520240.1"/>
    <property type="molecule type" value="Genomic_DNA"/>
</dbReference>
<accession>A0A9N8HPN0</accession>
<evidence type="ECO:0000256" key="4">
    <source>
        <dbReference type="SAM" id="MobiDB-lite"/>
    </source>
</evidence>
<dbReference type="InterPro" id="IPR051848">
    <property type="entry name" value="PGIP"/>
</dbReference>
<organism evidence="5 6">
    <name type="scientific">Seminavis robusta</name>
    <dbReference type="NCBI Taxonomy" id="568900"/>
    <lineage>
        <taxon>Eukaryota</taxon>
        <taxon>Sar</taxon>
        <taxon>Stramenopiles</taxon>
        <taxon>Ochrophyta</taxon>
        <taxon>Bacillariophyta</taxon>
        <taxon>Bacillariophyceae</taxon>
        <taxon>Bacillariophycidae</taxon>
        <taxon>Naviculales</taxon>
        <taxon>Naviculaceae</taxon>
        <taxon>Seminavis</taxon>
    </lineage>
</organism>
<proteinExistence type="predicted"/>
<reference evidence="5" key="1">
    <citation type="submission" date="2020-06" db="EMBL/GenBank/DDBJ databases">
        <authorList>
            <consortium name="Plant Systems Biology data submission"/>
        </authorList>
    </citation>
    <scope>NUCLEOTIDE SEQUENCE</scope>
    <source>
        <strain evidence="5">D6</strain>
    </source>
</reference>
<dbReference type="Pfam" id="PF00560">
    <property type="entry name" value="LRR_1"/>
    <property type="match status" value="2"/>
</dbReference>
<dbReference type="FunFam" id="3.80.10.10:FF:000041">
    <property type="entry name" value="LRR receptor-like serine/threonine-protein kinase ERECTA"/>
    <property type="match status" value="1"/>
</dbReference>
<dbReference type="PANTHER" id="PTHR48059:SF30">
    <property type="entry name" value="OS06G0587000 PROTEIN"/>
    <property type="match status" value="1"/>
</dbReference>
<keyword evidence="6" id="KW-1185">Reference proteome</keyword>
<keyword evidence="2" id="KW-0433">Leucine-rich repeat</keyword>
<name>A0A9N8HPN0_9STRA</name>
<comment type="caution">
    <text evidence="5">The sequence shown here is derived from an EMBL/GenBank/DDBJ whole genome shotgun (WGS) entry which is preliminary data.</text>
</comment>
<dbReference type="AlphaFoldDB" id="A0A9N8HPN0"/>
<keyword evidence="3" id="KW-0677">Repeat</keyword>
<evidence type="ECO:0000313" key="6">
    <source>
        <dbReference type="Proteomes" id="UP001153069"/>
    </source>
</evidence>
<gene>
    <name evidence="5" type="ORF">SEMRO_1085_G239600.1</name>
</gene>
<dbReference type="Gene3D" id="3.80.10.10">
    <property type="entry name" value="Ribonuclease Inhibitor"/>
    <property type="match status" value="2"/>
</dbReference>
<feature type="region of interest" description="Disordered" evidence="4">
    <location>
        <begin position="42"/>
        <end position="80"/>
    </location>
</feature>
<dbReference type="OrthoDB" id="676979at2759"/>
<dbReference type="SUPFAM" id="SSF52058">
    <property type="entry name" value="L domain-like"/>
    <property type="match status" value="1"/>
</dbReference>
<evidence type="ECO:0000256" key="1">
    <source>
        <dbReference type="ARBA" id="ARBA00004196"/>
    </source>
</evidence>
<feature type="compositionally biased region" description="Basic and acidic residues" evidence="4">
    <location>
        <begin position="44"/>
        <end position="53"/>
    </location>
</feature>
<sequence>MEPTAAQKKDDEEELMDIVAASSRGENGELRKLFELEAQQAEDELPKREEIHTCIRSFQSSQHDPSTTGSKSTGEEIKEEEKEDDAFILKVVQEPIQNHRQITTDLQRTTTVSLWGSWWLAGVHECQWGGISCEREKNVTELRLWNNGLNGPLPTELASLPALELIDLKGNHLTGTLPCLYGSFLLLSYFNLVNSQLRGSIPLELFGNKLSSIFLANNSLTGTVPTEVGLFELFRTGKGDYLSIYLNDNKLTGALPTEIGALHGRDNLAVHLQGNPLRGTIPSEIGLLKGSLRELDISRTHMDGSLPEELFTKCTNVEFLKASNCGLTGTISTGLQLLSKLYTFDICNNKFHGTIPAQLSALTDLRHFFVNGNNLSGSIPSSVCALADPLKGTFEVAADCLPRDGTGNPMLQAAS</sequence>
<protein>
    <submittedName>
        <fullName evidence="5">Leucine Rich Repeat</fullName>
    </submittedName>
</protein>
<dbReference type="InterPro" id="IPR032675">
    <property type="entry name" value="LRR_dom_sf"/>
</dbReference>
<dbReference type="InterPro" id="IPR001611">
    <property type="entry name" value="Leu-rich_rpt"/>
</dbReference>
<dbReference type="Proteomes" id="UP001153069">
    <property type="component" value="Unassembled WGS sequence"/>
</dbReference>